<dbReference type="GO" id="GO:0004674">
    <property type="term" value="F:protein serine/threonine kinase activity"/>
    <property type="evidence" value="ECO:0007669"/>
    <property type="project" value="UniProtKB-KW"/>
</dbReference>
<accession>A0A8K1FY26</accession>
<dbReference type="PROSITE" id="PS00107">
    <property type="entry name" value="PROTEIN_KINASE_ATP"/>
    <property type="match status" value="1"/>
</dbReference>
<dbReference type="EMBL" id="SWJQ01003536">
    <property type="protein sequence ID" value="TRZ05736.1"/>
    <property type="molecule type" value="Genomic_DNA"/>
</dbReference>
<dbReference type="InterPro" id="IPR017441">
    <property type="entry name" value="Protein_kinase_ATP_BS"/>
</dbReference>
<feature type="binding site" evidence="7">
    <location>
        <position position="210"/>
    </location>
    <ligand>
        <name>ATP</name>
        <dbReference type="ChEBI" id="CHEBI:30616"/>
    </ligand>
</feature>
<evidence type="ECO:0000256" key="2">
    <source>
        <dbReference type="ARBA" id="ARBA00022553"/>
    </source>
</evidence>
<dbReference type="InterPro" id="IPR000719">
    <property type="entry name" value="Prot_kinase_dom"/>
</dbReference>
<dbReference type="FunFam" id="3.30.200.20:FF:000121">
    <property type="entry name" value="Ribosomal protein S6 kinase"/>
    <property type="match status" value="1"/>
</dbReference>
<feature type="non-terminal residue" evidence="10">
    <location>
        <position position="1"/>
    </location>
</feature>
<dbReference type="Proteomes" id="UP000796761">
    <property type="component" value="Unassembled WGS sequence"/>
</dbReference>
<dbReference type="Gene3D" id="1.10.510.10">
    <property type="entry name" value="Transferase(Phosphotransferase) domain 1"/>
    <property type="match status" value="1"/>
</dbReference>
<gene>
    <name evidence="10" type="ORF">HGM15179_021371</name>
</gene>
<keyword evidence="5" id="KW-0418">Kinase</keyword>
<dbReference type="AlphaFoldDB" id="A0A8K1FY26"/>
<feature type="domain" description="Protein kinase" evidence="8">
    <location>
        <begin position="181"/>
        <end position="250"/>
    </location>
</feature>
<reference evidence="10" key="1">
    <citation type="submission" date="2019-04" db="EMBL/GenBank/DDBJ databases">
        <title>Genome assembly of Zosterops borbonicus 15179.</title>
        <authorList>
            <person name="Leroy T."/>
            <person name="Anselmetti Y."/>
            <person name="Tilak M.-K."/>
            <person name="Nabholz B."/>
        </authorList>
    </citation>
    <scope>NUCLEOTIDE SEQUENCE</scope>
    <source>
        <strain evidence="10">HGM_15179</strain>
        <tissue evidence="10">Muscle</tissue>
    </source>
</reference>
<evidence type="ECO:0000256" key="4">
    <source>
        <dbReference type="ARBA" id="ARBA00022741"/>
    </source>
</evidence>
<organism evidence="10 11">
    <name type="scientific">Zosterops borbonicus</name>
    <dbReference type="NCBI Taxonomy" id="364589"/>
    <lineage>
        <taxon>Eukaryota</taxon>
        <taxon>Metazoa</taxon>
        <taxon>Chordata</taxon>
        <taxon>Craniata</taxon>
        <taxon>Vertebrata</taxon>
        <taxon>Euteleostomi</taxon>
        <taxon>Archelosauria</taxon>
        <taxon>Archosauria</taxon>
        <taxon>Dinosauria</taxon>
        <taxon>Saurischia</taxon>
        <taxon>Theropoda</taxon>
        <taxon>Coelurosauria</taxon>
        <taxon>Aves</taxon>
        <taxon>Neognathae</taxon>
        <taxon>Neoaves</taxon>
        <taxon>Telluraves</taxon>
        <taxon>Australaves</taxon>
        <taxon>Passeriformes</taxon>
        <taxon>Sylvioidea</taxon>
        <taxon>Zosteropidae</taxon>
        <taxon>Zosterops</taxon>
    </lineage>
</organism>
<dbReference type="Pfam" id="PF00069">
    <property type="entry name" value="Pkinase"/>
    <property type="match status" value="2"/>
</dbReference>
<dbReference type="SUPFAM" id="SSF56112">
    <property type="entry name" value="Protein kinase-like (PK-like)"/>
    <property type="match status" value="2"/>
</dbReference>
<dbReference type="InterPro" id="IPR000961">
    <property type="entry name" value="AGC-kinase_C"/>
</dbReference>
<evidence type="ECO:0000256" key="3">
    <source>
        <dbReference type="ARBA" id="ARBA00022679"/>
    </source>
</evidence>
<protein>
    <submittedName>
        <fullName evidence="10">Uncharacterized protein</fullName>
    </submittedName>
</protein>
<dbReference type="PROSITE" id="PS50011">
    <property type="entry name" value="PROTEIN_KINASE_DOM"/>
    <property type="match status" value="2"/>
</dbReference>
<evidence type="ECO:0000259" key="8">
    <source>
        <dbReference type="PROSITE" id="PS50011"/>
    </source>
</evidence>
<evidence type="ECO:0000256" key="5">
    <source>
        <dbReference type="ARBA" id="ARBA00022777"/>
    </source>
</evidence>
<dbReference type="OrthoDB" id="63267at2759"/>
<dbReference type="SMART" id="SM00133">
    <property type="entry name" value="S_TK_X"/>
    <property type="match status" value="1"/>
</dbReference>
<evidence type="ECO:0000256" key="1">
    <source>
        <dbReference type="ARBA" id="ARBA00022527"/>
    </source>
</evidence>
<keyword evidence="4 7" id="KW-0547">Nucleotide-binding</keyword>
<evidence type="ECO:0000256" key="7">
    <source>
        <dbReference type="PROSITE-ProRule" id="PRU10141"/>
    </source>
</evidence>
<evidence type="ECO:0000256" key="6">
    <source>
        <dbReference type="ARBA" id="ARBA00022840"/>
    </source>
</evidence>
<dbReference type="InterPro" id="IPR017892">
    <property type="entry name" value="Pkinase_C"/>
</dbReference>
<dbReference type="InterPro" id="IPR011009">
    <property type="entry name" value="Kinase-like_dom_sf"/>
</dbReference>
<keyword evidence="6 7" id="KW-0067">ATP-binding</keyword>
<proteinExistence type="predicted"/>
<feature type="domain" description="Protein kinase" evidence="8">
    <location>
        <begin position="1"/>
        <end position="141"/>
    </location>
</feature>
<evidence type="ECO:0000259" key="9">
    <source>
        <dbReference type="PROSITE" id="PS51285"/>
    </source>
</evidence>
<keyword evidence="1" id="KW-0723">Serine/threonine-protein kinase</keyword>
<dbReference type="PROSITE" id="PS51285">
    <property type="entry name" value="AGC_KINASE_CTER"/>
    <property type="match status" value="1"/>
</dbReference>
<comment type="caution">
    <text evidence="10">The sequence shown here is derived from an EMBL/GenBank/DDBJ whole genome shotgun (WGS) entry which is preliminary data.</text>
</comment>
<keyword evidence="3" id="KW-0808">Transferase</keyword>
<evidence type="ECO:0000313" key="11">
    <source>
        <dbReference type="Proteomes" id="UP000796761"/>
    </source>
</evidence>
<name>A0A8K1FY26_9PASS</name>
<feature type="domain" description="AGC-kinase C-terminal" evidence="9">
    <location>
        <begin position="87"/>
        <end position="156"/>
    </location>
</feature>
<dbReference type="Pfam" id="PF00433">
    <property type="entry name" value="Pkinase_C"/>
    <property type="match status" value="1"/>
</dbReference>
<dbReference type="PANTHER" id="PTHR24351">
    <property type="entry name" value="RIBOSOMAL PROTEIN S6 KINASE"/>
    <property type="match status" value="1"/>
</dbReference>
<dbReference type="Gene3D" id="3.30.200.20">
    <property type="entry name" value="Phosphorylase Kinase, domain 1"/>
    <property type="match status" value="1"/>
</dbReference>
<keyword evidence="2" id="KW-0597">Phosphoprotein</keyword>
<sequence length="250" mass="28115">FGLSKESVDQEKKAYSFCGTVEYMAPEVVNRRGHNQSADWWSFGVLMFEMLTGTLPFQGKDRNETMNMILNLDHDFLDLAKEWSKCGISDLGKLFRREIQPPFKPASGKPEDTFCFDPEFTAKTPKDSPGVPPSANAHQLFKGFSFVATTTVEDHKISPLANILPIVQQLHGNSAQFTDVYELKEDIGVGSYSVCKRCIHIATNMEFAVKIIDKSKRDPSEEIEILMRYGQHPNIITLKDVCTSFSAASY</sequence>
<dbReference type="GO" id="GO:0005524">
    <property type="term" value="F:ATP binding"/>
    <property type="evidence" value="ECO:0007669"/>
    <property type="project" value="UniProtKB-UniRule"/>
</dbReference>
<keyword evidence="11" id="KW-1185">Reference proteome</keyword>
<evidence type="ECO:0000313" key="10">
    <source>
        <dbReference type="EMBL" id="TRZ05736.1"/>
    </source>
</evidence>